<dbReference type="InterPro" id="IPR050366">
    <property type="entry name" value="BP-dependent_transpt_permease"/>
</dbReference>
<dbReference type="Gene3D" id="1.10.3720.10">
    <property type="entry name" value="MetI-like"/>
    <property type="match status" value="1"/>
</dbReference>
<feature type="domain" description="ABC transmembrane type-1" evidence="8">
    <location>
        <begin position="75"/>
        <end position="264"/>
    </location>
</feature>
<accession>A0ABW8MK93</accession>
<dbReference type="Pfam" id="PF00528">
    <property type="entry name" value="BPD_transp_1"/>
    <property type="match status" value="1"/>
</dbReference>
<feature type="transmembrane region" description="Helical" evidence="7">
    <location>
        <begin position="12"/>
        <end position="32"/>
    </location>
</feature>
<dbReference type="Proteomes" id="UP001620514">
    <property type="component" value="Unassembled WGS sequence"/>
</dbReference>
<keyword evidence="3" id="KW-1003">Cell membrane</keyword>
<keyword evidence="6 7" id="KW-0472">Membrane</keyword>
<dbReference type="CDD" id="cd06261">
    <property type="entry name" value="TM_PBP2"/>
    <property type="match status" value="1"/>
</dbReference>
<comment type="subcellular location">
    <subcellularLocation>
        <location evidence="1 7">Cell membrane</location>
        <topology evidence="1 7">Multi-pass membrane protein</topology>
    </subcellularLocation>
</comment>
<reference evidence="9 10" key="2">
    <citation type="submission" date="2024-11" db="EMBL/GenBank/DDBJ databases">
        <title>Using genomics to understand microbial adaptation to soil warming.</title>
        <authorList>
            <person name="Deangelis K.M. PhD."/>
        </authorList>
    </citation>
    <scope>NUCLEOTIDE SEQUENCE [LARGE SCALE GENOMIC DNA]</scope>
    <source>
        <strain evidence="9 10">GAS97</strain>
    </source>
</reference>
<sequence>MNLRILLQLCRRPVTCASLAVVALVVLVAIFGRELAPCDPYLIDQSAVNQGSSALHWLGTDELGRDLLSRLLTGIRPTVLVSLGATLFAAFFGTALGLAGGYGPAPLAFFVMRGVDILLCFPPILLALLAVGFWPSGIGSLAIVIGIVYVPHFARVSQSAVARVVQQEYVQAELAMGATWPRVVSVVVLPNVLSPLVVQATLTVAEAILLESGLSFLGLGIVPPEPSWGQMIGTAQDYLSQHPMYLFWPSLCLALTVLSVNLIGDGLRDLLDPRLSKS</sequence>
<keyword evidence="10" id="KW-1185">Reference proteome</keyword>
<organism evidence="9 10">
    <name type="scientific">Caballeronia udeis</name>
    <dbReference type="NCBI Taxonomy" id="1232866"/>
    <lineage>
        <taxon>Bacteria</taxon>
        <taxon>Pseudomonadati</taxon>
        <taxon>Pseudomonadota</taxon>
        <taxon>Betaproteobacteria</taxon>
        <taxon>Burkholderiales</taxon>
        <taxon>Burkholderiaceae</taxon>
        <taxon>Caballeronia</taxon>
    </lineage>
</organism>
<protein>
    <submittedName>
        <fullName evidence="9">Peptide/nickel transport system permease protein</fullName>
    </submittedName>
</protein>
<evidence type="ECO:0000256" key="5">
    <source>
        <dbReference type="ARBA" id="ARBA00022989"/>
    </source>
</evidence>
<proteinExistence type="inferred from homology"/>
<name>A0ABW8MK93_9BURK</name>
<evidence type="ECO:0000313" key="10">
    <source>
        <dbReference type="Proteomes" id="UP001620514"/>
    </source>
</evidence>
<evidence type="ECO:0000313" key="9">
    <source>
        <dbReference type="EMBL" id="MFK4444090.1"/>
    </source>
</evidence>
<keyword evidence="2 7" id="KW-0813">Transport</keyword>
<feature type="transmembrane region" description="Helical" evidence="7">
    <location>
        <begin position="79"/>
        <end position="98"/>
    </location>
</feature>
<evidence type="ECO:0000256" key="2">
    <source>
        <dbReference type="ARBA" id="ARBA00022448"/>
    </source>
</evidence>
<keyword evidence="5 7" id="KW-1133">Transmembrane helix</keyword>
<feature type="transmembrane region" description="Helical" evidence="7">
    <location>
        <begin position="137"/>
        <end position="154"/>
    </location>
</feature>
<dbReference type="PROSITE" id="PS50928">
    <property type="entry name" value="ABC_TM1"/>
    <property type="match status" value="1"/>
</dbReference>
<dbReference type="RefSeq" id="WP_404609036.1">
    <property type="nucleotide sequence ID" value="NZ_JBIYDN010000012.1"/>
</dbReference>
<comment type="caution">
    <text evidence="9">The sequence shown here is derived from an EMBL/GenBank/DDBJ whole genome shotgun (WGS) entry which is preliminary data.</text>
</comment>
<keyword evidence="4 7" id="KW-0812">Transmembrane</keyword>
<dbReference type="PANTHER" id="PTHR43386">
    <property type="entry name" value="OLIGOPEPTIDE TRANSPORT SYSTEM PERMEASE PROTEIN APPC"/>
    <property type="match status" value="1"/>
</dbReference>
<evidence type="ECO:0000259" key="8">
    <source>
        <dbReference type="PROSITE" id="PS50928"/>
    </source>
</evidence>
<feature type="transmembrane region" description="Helical" evidence="7">
    <location>
        <begin position="245"/>
        <end position="264"/>
    </location>
</feature>
<dbReference type="SUPFAM" id="SSF161098">
    <property type="entry name" value="MetI-like"/>
    <property type="match status" value="1"/>
</dbReference>
<dbReference type="PANTHER" id="PTHR43386:SF25">
    <property type="entry name" value="PEPTIDE ABC TRANSPORTER PERMEASE PROTEIN"/>
    <property type="match status" value="1"/>
</dbReference>
<feature type="transmembrane region" description="Helical" evidence="7">
    <location>
        <begin position="110"/>
        <end position="131"/>
    </location>
</feature>
<dbReference type="InterPro" id="IPR000515">
    <property type="entry name" value="MetI-like"/>
</dbReference>
<evidence type="ECO:0000256" key="1">
    <source>
        <dbReference type="ARBA" id="ARBA00004651"/>
    </source>
</evidence>
<gene>
    <name evidence="9" type="ORF">ABH943_004112</name>
</gene>
<comment type="similarity">
    <text evidence="7">Belongs to the binding-protein-dependent transport system permease family.</text>
</comment>
<evidence type="ECO:0000256" key="3">
    <source>
        <dbReference type="ARBA" id="ARBA00022475"/>
    </source>
</evidence>
<dbReference type="EMBL" id="JBIYDN010000012">
    <property type="protein sequence ID" value="MFK4444090.1"/>
    <property type="molecule type" value="Genomic_DNA"/>
</dbReference>
<dbReference type="InterPro" id="IPR035906">
    <property type="entry name" value="MetI-like_sf"/>
</dbReference>
<reference evidence="9 10" key="1">
    <citation type="submission" date="2024-10" db="EMBL/GenBank/DDBJ databases">
        <authorList>
            <person name="Deangelis K."/>
            <person name="Huntemann M."/>
            <person name="Clum A."/>
            <person name="Wang J."/>
            <person name="Palaniappan K."/>
            <person name="Ritter S."/>
            <person name="Chen I.-M."/>
            <person name="Stamatis D."/>
            <person name="Reddy T."/>
            <person name="O'Malley R."/>
            <person name="Daum C."/>
            <person name="Ng V."/>
            <person name="Ivanova N."/>
            <person name="Kyrpides N."/>
            <person name="Woyke T."/>
        </authorList>
    </citation>
    <scope>NUCLEOTIDE SEQUENCE [LARGE SCALE GENOMIC DNA]</scope>
    <source>
        <strain evidence="9 10">GAS97</strain>
    </source>
</reference>
<evidence type="ECO:0000256" key="7">
    <source>
        <dbReference type="RuleBase" id="RU363032"/>
    </source>
</evidence>
<evidence type="ECO:0000256" key="6">
    <source>
        <dbReference type="ARBA" id="ARBA00023136"/>
    </source>
</evidence>
<evidence type="ECO:0000256" key="4">
    <source>
        <dbReference type="ARBA" id="ARBA00022692"/>
    </source>
</evidence>